<dbReference type="Proteomes" id="UP001174997">
    <property type="component" value="Unassembled WGS sequence"/>
</dbReference>
<evidence type="ECO:0000256" key="1">
    <source>
        <dbReference type="SAM" id="Phobius"/>
    </source>
</evidence>
<organism evidence="2 3">
    <name type="scientific">Cercophora samala</name>
    <dbReference type="NCBI Taxonomy" id="330535"/>
    <lineage>
        <taxon>Eukaryota</taxon>
        <taxon>Fungi</taxon>
        <taxon>Dikarya</taxon>
        <taxon>Ascomycota</taxon>
        <taxon>Pezizomycotina</taxon>
        <taxon>Sordariomycetes</taxon>
        <taxon>Sordariomycetidae</taxon>
        <taxon>Sordariales</taxon>
        <taxon>Lasiosphaeriaceae</taxon>
        <taxon>Cercophora</taxon>
    </lineage>
</organism>
<gene>
    <name evidence="2" type="ORF">QBC41DRAFT_314726</name>
</gene>
<keyword evidence="1" id="KW-1133">Transmembrane helix</keyword>
<keyword evidence="1" id="KW-0472">Membrane</keyword>
<name>A0AA39ZJF6_9PEZI</name>
<sequence length="87" mass="9681">MGGLPVYLLLGLVGLGSGWLMRHKKTKKPMSTDGVYPAILISSTRPFFFFYKKLVGVRMLGCCTYLSRLMQGWKPIFGVPCCVCVTD</sequence>
<evidence type="ECO:0000313" key="3">
    <source>
        <dbReference type="Proteomes" id="UP001174997"/>
    </source>
</evidence>
<evidence type="ECO:0000313" key="2">
    <source>
        <dbReference type="EMBL" id="KAK0671885.1"/>
    </source>
</evidence>
<dbReference type="AlphaFoldDB" id="A0AA39ZJF6"/>
<accession>A0AA39ZJF6</accession>
<comment type="caution">
    <text evidence="2">The sequence shown here is derived from an EMBL/GenBank/DDBJ whole genome shotgun (WGS) entry which is preliminary data.</text>
</comment>
<feature type="transmembrane region" description="Helical" evidence="1">
    <location>
        <begin position="6"/>
        <end position="22"/>
    </location>
</feature>
<reference evidence="2" key="1">
    <citation type="submission" date="2023-06" db="EMBL/GenBank/DDBJ databases">
        <title>Genome-scale phylogeny and comparative genomics of the fungal order Sordariales.</title>
        <authorList>
            <consortium name="Lawrence Berkeley National Laboratory"/>
            <person name="Hensen N."/>
            <person name="Bonometti L."/>
            <person name="Westerberg I."/>
            <person name="Brannstrom I.O."/>
            <person name="Guillou S."/>
            <person name="Cros-Aarteil S."/>
            <person name="Calhoun S."/>
            <person name="Haridas S."/>
            <person name="Kuo A."/>
            <person name="Mondo S."/>
            <person name="Pangilinan J."/>
            <person name="Riley R."/>
            <person name="Labutti K."/>
            <person name="Andreopoulos B."/>
            <person name="Lipzen A."/>
            <person name="Chen C."/>
            <person name="Yanf M."/>
            <person name="Daum C."/>
            <person name="Ng V."/>
            <person name="Clum A."/>
            <person name="Steindorff A."/>
            <person name="Ohm R."/>
            <person name="Martin F."/>
            <person name="Silar P."/>
            <person name="Natvig D."/>
            <person name="Lalanne C."/>
            <person name="Gautier V."/>
            <person name="Ament-Velasquez S.L."/>
            <person name="Kruys A."/>
            <person name="Hutchinson M.I."/>
            <person name="Powell A.J."/>
            <person name="Barry K."/>
            <person name="Miller A.N."/>
            <person name="Grigoriev I.V."/>
            <person name="Debuchy R."/>
            <person name="Gladieux P."/>
            <person name="Thoren M.H."/>
            <person name="Johannesson H."/>
        </authorList>
    </citation>
    <scope>NUCLEOTIDE SEQUENCE</scope>
    <source>
        <strain evidence="2">CBS 307.81</strain>
    </source>
</reference>
<keyword evidence="1" id="KW-0812">Transmembrane</keyword>
<proteinExistence type="predicted"/>
<protein>
    <submittedName>
        <fullName evidence="2">Uncharacterized protein</fullName>
    </submittedName>
</protein>
<keyword evidence="3" id="KW-1185">Reference proteome</keyword>
<dbReference type="EMBL" id="JAULSY010000017">
    <property type="protein sequence ID" value="KAK0671885.1"/>
    <property type="molecule type" value="Genomic_DNA"/>
</dbReference>